<evidence type="ECO:0000256" key="5">
    <source>
        <dbReference type="ARBA" id="ARBA00023136"/>
    </source>
</evidence>
<dbReference type="OrthoDB" id="2412976at2"/>
<feature type="domain" description="Major facilitator superfamily (MFS) profile" evidence="8">
    <location>
        <begin position="20"/>
        <end position="487"/>
    </location>
</feature>
<dbReference type="RefSeq" id="WP_047258981.1">
    <property type="nucleotide sequence ID" value="NZ_CP011546.1"/>
</dbReference>
<gene>
    <name evidence="9" type="ORF">CUTER_01805</name>
</gene>
<dbReference type="KEGG" id="cut:CUTER_01805"/>
<dbReference type="PANTHER" id="PTHR42718:SF9">
    <property type="entry name" value="MAJOR FACILITATOR SUPERFAMILY MULTIDRUG TRANSPORTER MFSC"/>
    <property type="match status" value="1"/>
</dbReference>
<evidence type="ECO:0000313" key="10">
    <source>
        <dbReference type="Proteomes" id="UP000035548"/>
    </source>
</evidence>
<evidence type="ECO:0000259" key="8">
    <source>
        <dbReference type="PROSITE" id="PS50850"/>
    </source>
</evidence>
<keyword evidence="3 7" id="KW-0812">Transmembrane</keyword>
<feature type="transmembrane region" description="Helical" evidence="7">
    <location>
        <begin position="242"/>
        <end position="259"/>
    </location>
</feature>
<protein>
    <submittedName>
        <fullName evidence="9">Major Facilitator Superfamily transporter</fullName>
    </submittedName>
</protein>
<keyword evidence="10" id="KW-1185">Reference proteome</keyword>
<dbReference type="STRING" id="1072256.CUTER_01805"/>
<feature type="transmembrane region" description="Helical" evidence="7">
    <location>
        <begin position="310"/>
        <end position="333"/>
    </location>
</feature>
<dbReference type="GO" id="GO:0005886">
    <property type="term" value="C:plasma membrane"/>
    <property type="evidence" value="ECO:0007669"/>
    <property type="project" value="UniProtKB-SubCell"/>
</dbReference>
<keyword evidence="6" id="KW-0175">Coiled coil</keyword>
<feature type="transmembrane region" description="Helical" evidence="7">
    <location>
        <begin position="54"/>
        <end position="77"/>
    </location>
</feature>
<dbReference type="Pfam" id="PF07690">
    <property type="entry name" value="MFS_1"/>
    <property type="match status" value="1"/>
</dbReference>
<feature type="coiled-coil region" evidence="6">
    <location>
        <begin position="503"/>
        <end position="537"/>
    </location>
</feature>
<reference evidence="10" key="2">
    <citation type="submission" date="2015-05" db="EMBL/GenBank/DDBJ databases">
        <title>Complete genome sequence of Corynebacterium uterequi DSM 45634, isolated from the uterus of a maiden mare.</title>
        <authorList>
            <person name="Ruckert C."/>
            <person name="Albersmeier A."/>
            <person name="Winkler A."/>
            <person name="Tauch A."/>
        </authorList>
    </citation>
    <scope>NUCLEOTIDE SEQUENCE [LARGE SCALE GENOMIC DNA]</scope>
    <source>
        <strain evidence="10">DSM 45634</strain>
    </source>
</reference>
<feature type="transmembrane region" description="Helical" evidence="7">
    <location>
        <begin position="345"/>
        <end position="363"/>
    </location>
</feature>
<keyword evidence="4 7" id="KW-1133">Transmembrane helix</keyword>
<dbReference type="GO" id="GO:0022857">
    <property type="term" value="F:transmembrane transporter activity"/>
    <property type="evidence" value="ECO:0007669"/>
    <property type="project" value="InterPro"/>
</dbReference>
<dbReference type="PANTHER" id="PTHR42718">
    <property type="entry name" value="MAJOR FACILITATOR SUPERFAMILY MULTIDRUG TRANSPORTER MFSC"/>
    <property type="match status" value="1"/>
</dbReference>
<dbReference type="InterPro" id="IPR011701">
    <property type="entry name" value="MFS"/>
</dbReference>
<comment type="subcellular location">
    <subcellularLocation>
        <location evidence="1">Cell membrane</location>
        <topology evidence="1">Multi-pass membrane protein</topology>
    </subcellularLocation>
</comment>
<dbReference type="InterPro" id="IPR036259">
    <property type="entry name" value="MFS_trans_sf"/>
</dbReference>
<dbReference type="EMBL" id="CP011546">
    <property type="protein sequence ID" value="AKK10377.1"/>
    <property type="molecule type" value="Genomic_DNA"/>
</dbReference>
<evidence type="ECO:0000256" key="7">
    <source>
        <dbReference type="SAM" id="Phobius"/>
    </source>
</evidence>
<dbReference type="PATRIC" id="fig|1072256.5.peg.350"/>
<evidence type="ECO:0000256" key="1">
    <source>
        <dbReference type="ARBA" id="ARBA00004651"/>
    </source>
</evidence>
<reference evidence="9 10" key="1">
    <citation type="journal article" date="2015" name="Genome Announc.">
        <title>Virulence Factor Genes Detected in the Complete Genome Sequence of Corynebacterium uterequi DSM 45634, Isolated from the Uterus of a Maiden Mare.</title>
        <authorList>
            <person name="Ruckert C."/>
            <person name="Kriete M."/>
            <person name="Jaenicke S."/>
            <person name="Winkler A."/>
            <person name="Tauch A."/>
        </authorList>
    </citation>
    <scope>NUCLEOTIDE SEQUENCE [LARGE SCALE GENOMIC DNA]</scope>
    <source>
        <strain evidence="9 10">DSM 45634</strain>
    </source>
</reference>
<accession>A0A0G3HGV5</accession>
<feature type="transmembrane region" description="Helical" evidence="7">
    <location>
        <begin position="89"/>
        <end position="110"/>
    </location>
</feature>
<evidence type="ECO:0000313" key="9">
    <source>
        <dbReference type="EMBL" id="AKK10377.1"/>
    </source>
</evidence>
<evidence type="ECO:0000256" key="6">
    <source>
        <dbReference type="SAM" id="Coils"/>
    </source>
</evidence>
<dbReference type="AlphaFoldDB" id="A0A0G3HGV5"/>
<dbReference type="CDD" id="cd17321">
    <property type="entry name" value="MFS_MMR_MDR_like"/>
    <property type="match status" value="1"/>
</dbReference>
<feature type="transmembrane region" description="Helical" evidence="7">
    <location>
        <begin position="411"/>
        <end position="434"/>
    </location>
</feature>
<organism evidence="9 10">
    <name type="scientific">Corynebacterium uterequi</name>
    <dbReference type="NCBI Taxonomy" id="1072256"/>
    <lineage>
        <taxon>Bacteria</taxon>
        <taxon>Bacillati</taxon>
        <taxon>Actinomycetota</taxon>
        <taxon>Actinomycetes</taxon>
        <taxon>Mycobacteriales</taxon>
        <taxon>Corynebacteriaceae</taxon>
        <taxon>Corynebacterium</taxon>
    </lineage>
</organism>
<dbReference type="Proteomes" id="UP000035548">
    <property type="component" value="Chromosome"/>
</dbReference>
<feature type="transmembrane region" description="Helical" evidence="7">
    <location>
        <begin position="116"/>
        <end position="137"/>
    </location>
</feature>
<name>A0A0G3HGV5_9CORY</name>
<evidence type="ECO:0000256" key="2">
    <source>
        <dbReference type="ARBA" id="ARBA00022448"/>
    </source>
</evidence>
<dbReference type="InterPro" id="IPR020846">
    <property type="entry name" value="MFS_dom"/>
</dbReference>
<feature type="transmembrane region" description="Helical" evidence="7">
    <location>
        <begin position="279"/>
        <end position="304"/>
    </location>
</feature>
<sequence>MTTATAPAAGASTFKGNNSSLFGIVLAVITFWLFAQTTLNIGPAIGADIGTPPAVMNIAISLSALFSGMFIVVAGGLADRMGRVKIATFGNIFNIIGSLLVGLAFGAPAIANTMLVTGRIFQGLAAAFIMPSTMALLKTYWQGKDRQRAVSYWSMGSWGGSGLAAIFGGFMASTPLGWRSIFIICALISVASIALMRQIPEDAPAAGTANKTDFPGIVTLALFVLTLLLVVTQGSVIGWTNWITWALLAVSIISLTAFIRTENRVANPLVEFSLFKNTVFTGATISNFLINATAGLIPVSLWVIQDGTGMSAAASGYLTIGYAVFILAFIRVGEKLLQRFGAKKPMIWGALIVIVSIVLLMFTNTMAGTYKILTVISYCLFGLGLAFYATPSTDAALGALPDEKAGSGSGVYKMASSLGAAFGAAIPTSIFTAMSTSGSTVLGNVVSFSGNQDNVAVREAGMLAMGSIVVMALIALSSIILFVPATAGKRKSDKAETKDIEVVAFAEEMLADAEERLARAEADVTEAKARLKAARAAHPKA</sequence>
<feature type="transmembrane region" description="Helical" evidence="7">
    <location>
        <begin position="149"/>
        <end position="170"/>
    </location>
</feature>
<feature type="transmembrane region" description="Helical" evidence="7">
    <location>
        <begin position="369"/>
        <end position="390"/>
    </location>
</feature>
<evidence type="ECO:0000256" key="4">
    <source>
        <dbReference type="ARBA" id="ARBA00022989"/>
    </source>
</evidence>
<feature type="transmembrane region" description="Helical" evidence="7">
    <location>
        <begin position="21"/>
        <end position="42"/>
    </location>
</feature>
<keyword evidence="2" id="KW-0813">Transport</keyword>
<feature type="transmembrane region" description="Helical" evidence="7">
    <location>
        <begin position="217"/>
        <end position="236"/>
    </location>
</feature>
<proteinExistence type="predicted"/>
<keyword evidence="5 7" id="KW-0472">Membrane</keyword>
<dbReference type="Gene3D" id="1.20.1250.20">
    <property type="entry name" value="MFS general substrate transporter like domains"/>
    <property type="match status" value="1"/>
</dbReference>
<feature type="transmembrane region" description="Helical" evidence="7">
    <location>
        <begin position="460"/>
        <end position="483"/>
    </location>
</feature>
<dbReference type="SUPFAM" id="SSF103473">
    <property type="entry name" value="MFS general substrate transporter"/>
    <property type="match status" value="1"/>
</dbReference>
<evidence type="ECO:0000256" key="3">
    <source>
        <dbReference type="ARBA" id="ARBA00022692"/>
    </source>
</evidence>
<dbReference type="Gene3D" id="1.20.1720.10">
    <property type="entry name" value="Multidrug resistance protein D"/>
    <property type="match status" value="1"/>
</dbReference>
<feature type="transmembrane region" description="Helical" evidence="7">
    <location>
        <begin position="176"/>
        <end position="196"/>
    </location>
</feature>
<dbReference type="PROSITE" id="PS50850">
    <property type="entry name" value="MFS"/>
    <property type="match status" value="1"/>
</dbReference>